<evidence type="ECO:0000313" key="6">
    <source>
        <dbReference type="EMBL" id="GAA0705416.1"/>
    </source>
</evidence>
<keyword evidence="3" id="KW-0676">Redox-active center</keyword>
<evidence type="ECO:0000256" key="3">
    <source>
        <dbReference type="RuleBase" id="RU366011"/>
    </source>
</evidence>
<comment type="catalytic activity">
    <reaction evidence="3">
        <text>a hydroperoxide + 2 glutathione = an alcohol + glutathione disulfide + H2O</text>
        <dbReference type="Rhea" id="RHEA:62632"/>
        <dbReference type="ChEBI" id="CHEBI:15377"/>
        <dbReference type="ChEBI" id="CHEBI:30879"/>
        <dbReference type="ChEBI" id="CHEBI:35924"/>
        <dbReference type="ChEBI" id="CHEBI:57925"/>
        <dbReference type="ChEBI" id="CHEBI:58297"/>
        <dbReference type="EC" id="1.11.1.27"/>
    </reaction>
</comment>
<dbReference type="InterPro" id="IPR013740">
    <property type="entry name" value="Redoxin"/>
</dbReference>
<dbReference type="EC" id="1.11.1.27" evidence="3"/>
<dbReference type="InterPro" id="IPR013766">
    <property type="entry name" value="Thioredoxin_domain"/>
</dbReference>
<organism evidence="6 7">
    <name type="scientific">Dokdonella soli</name>
    <dbReference type="NCBI Taxonomy" id="529810"/>
    <lineage>
        <taxon>Bacteria</taxon>
        <taxon>Pseudomonadati</taxon>
        <taxon>Pseudomonadota</taxon>
        <taxon>Gammaproteobacteria</taxon>
        <taxon>Lysobacterales</taxon>
        <taxon>Rhodanobacteraceae</taxon>
        <taxon>Dokdonella</taxon>
    </lineage>
</organism>
<comment type="function">
    <text evidence="3">Thiol-specific peroxidase that catalyzes the reduction of hydrogen peroxide and organic hydroperoxides to water and alcohols, respectively. Plays a role in cell protection against oxidative stress by detoxifying peroxides.</text>
</comment>
<dbReference type="Pfam" id="PF08534">
    <property type="entry name" value="Redoxin"/>
    <property type="match status" value="1"/>
</dbReference>
<name>A0ABP3THY0_9GAMM</name>
<accession>A0ABP3THY0</accession>
<evidence type="ECO:0000256" key="2">
    <source>
        <dbReference type="ARBA" id="ARBA00023002"/>
    </source>
</evidence>
<keyword evidence="7" id="KW-1185">Reference proteome</keyword>
<reference evidence="7" key="1">
    <citation type="journal article" date="2019" name="Int. J. Syst. Evol. Microbiol.">
        <title>The Global Catalogue of Microorganisms (GCM) 10K type strain sequencing project: providing services to taxonomists for standard genome sequencing and annotation.</title>
        <authorList>
            <consortium name="The Broad Institute Genomics Platform"/>
            <consortium name="The Broad Institute Genome Sequencing Center for Infectious Disease"/>
            <person name="Wu L."/>
            <person name="Ma J."/>
        </authorList>
    </citation>
    <scope>NUCLEOTIDE SEQUENCE [LARGE SCALE GENOMIC DNA]</scope>
    <source>
        <strain evidence="7">JCM 15421</strain>
    </source>
</reference>
<dbReference type="InterPro" id="IPR037944">
    <property type="entry name" value="PRX5-like"/>
</dbReference>
<comment type="caution">
    <text evidence="6">The sequence shown here is derived from an EMBL/GenBank/DDBJ whole genome shotgun (WGS) entry which is preliminary data.</text>
</comment>
<dbReference type="InterPro" id="IPR036249">
    <property type="entry name" value="Thioredoxin-like_sf"/>
</dbReference>
<evidence type="ECO:0000259" key="5">
    <source>
        <dbReference type="PROSITE" id="PS51352"/>
    </source>
</evidence>
<keyword evidence="1 3" id="KW-0575">Peroxidase</keyword>
<dbReference type="SUPFAM" id="SSF52833">
    <property type="entry name" value="Thioredoxin-like"/>
    <property type="match status" value="1"/>
</dbReference>
<feature type="region of interest" description="Disordered" evidence="4">
    <location>
        <begin position="1"/>
        <end position="23"/>
    </location>
</feature>
<dbReference type="Proteomes" id="UP001501523">
    <property type="component" value="Unassembled WGS sequence"/>
</dbReference>
<gene>
    <name evidence="6" type="ORF">GCM10009105_02830</name>
</gene>
<evidence type="ECO:0000256" key="1">
    <source>
        <dbReference type="ARBA" id="ARBA00022559"/>
    </source>
</evidence>
<dbReference type="PANTHER" id="PTHR10430:SF16">
    <property type="entry name" value="PEROXIREDOXIN-5, MITOCHONDRIAL"/>
    <property type="match status" value="1"/>
</dbReference>
<keyword evidence="3" id="KW-0049">Antioxidant</keyword>
<dbReference type="CDD" id="cd03013">
    <property type="entry name" value="PRX5_like"/>
    <property type="match status" value="1"/>
</dbReference>
<dbReference type="PROSITE" id="PS51352">
    <property type="entry name" value="THIOREDOXIN_2"/>
    <property type="match status" value="1"/>
</dbReference>
<dbReference type="EMBL" id="BAAAEU010000001">
    <property type="protein sequence ID" value="GAA0705416.1"/>
    <property type="molecule type" value="Genomic_DNA"/>
</dbReference>
<evidence type="ECO:0000313" key="7">
    <source>
        <dbReference type="Proteomes" id="UP001501523"/>
    </source>
</evidence>
<proteinExistence type="inferred from homology"/>
<dbReference type="PANTHER" id="PTHR10430">
    <property type="entry name" value="PEROXIREDOXIN"/>
    <property type="match status" value="1"/>
</dbReference>
<sequence>MFDAGATYDPLPTRSAGSHSNEDIPMTIQVGDRIPAATLNVLKDGVQAISTDEIFKGRKAVLFSVPGAFTPTCSERHLPGYIEHYGEFTKRGIEVACIAVNDAFVMDAWGKAQHVPDGLMMLADGNGAFTQALGLEMDATRFGMGLRGKRFALYAEDGVVKKLAVEAPGEFKVSSAEAMLADVG</sequence>
<feature type="domain" description="Thioredoxin" evidence="5">
    <location>
        <begin position="28"/>
        <end position="184"/>
    </location>
</feature>
<dbReference type="Gene3D" id="3.40.30.10">
    <property type="entry name" value="Glutaredoxin"/>
    <property type="match status" value="1"/>
</dbReference>
<evidence type="ECO:0000256" key="4">
    <source>
        <dbReference type="SAM" id="MobiDB-lite"/>
    </source>
</evidence>
<protein>
    <recommendedName>
        <fullName evidence="3">Glutathione-dependent peroxiredoxin</fullName>
        <ecNumber evidence="3">1.11.1.27</ecNumber>
    </recommendedName>
</protein>
<keyword evidence="2 3" id="KW-0560">Oxidoreductase</keyword>
<comment type="similarity">
    <text evidence="3">Belongs to the peroxiredoxin family. Prx5 subfamily.</text>
</comment>